<dbReference type="PANTHER" id="PTHR31544:SF2">
    <property type="entry name" value="AIG2-LIKE PROTEIN D"/>
    <property type="match status" value="1"/>
</dbReference>
<protein>
    <recommendedName>
        <fullName evidence="2">Putative gamma-glutamylcyclotransferase</fullName>
    </recommendedName>
</protein>
<dbReference type="InterPro" id="IPR036568">
    <property type="entry name" value="GGCT-like_sf"/>
</dbReference>
<sequence>MSGGRNGATAERYPRLEGVGKRLFVYGTLQFGPVLEELIGRTPDYDFAVARDRRVAALPGRMYPGLVAQPGRMAGGLILDGLTRAEWEVVDDFEDDEYQLQPISLIGHDKPVPTYVWTADVIRNDWQPEIFAADHLDRYLDWCARWRGGRAASR</sequence>
<evidence type="ECO:0000256" key="2">
    <source>
        <dbReference type="ARBA" id="ARBA00030602"/>
    </source>
</evidence>
<dbReference type="GO" id="GO:0016740">
    <property type="term" value="F:transferase activity"/>
    <property type="evidence" value="ECO:0007669"/>
    <property type="project" value="UniProtKB-KW"/>
</dbReference>
<comment type="caution">
    <text evidence="4">The sequence shown here is derived from an EMBL/GenBank/DDBJ whole genome shotgun (WGS) entry which is preliminary data.</text>
</comment>
<evidence type="ECO:0000313" key="4">
    <source>
        <dbReference type="EMBL" id="RDI42771.1"/>
    </source>
</evidence>
<keyword evidence="1 4" id="KW-0808">Transferase</keyword>
<dbReference type="EMBL" id="QQAZ01000024">
    <property type="protein sequence ID" value="RDI42771.1"/>
    <property type="molecule type" value="Genomic_DNA"/>
</dbReference>
<name>A0A370GGI0_9NOCA</name>
<evidence type="ECO:0000259" key="3">
    <source>
        <dbReference type="Pfam" id="PF06094"/>
    </source>
</evidence>
<dbReference type="STRING" id="1210089.GCA_001613165_06347"/>
<organism evidence="4 5">
    <name type="scientific">Nocardia mexicana</name>
    <dbReference type="NCBI Taxonomy" id="279262"/>
    <lineage>
        <taxon>Bacteria</taxon>
        <taxon>Bacillati</taxon>
        <taxon>Actinomycetota</taxon>
        <taxon>Actinomycetes</taxon>
        <taxon>Mycobacteriales</taxon>
        <taxon>Nocardiaceae</taxon>
        <taxon>Nocardia</taxon>
    </lineage>
</organism>
<dbReference type="Gene3D" id="3.10.490.10">
    <property type="entry name" value="Gamma-glutamyl cyclotransferase-like"/>
    <property type="match status" value="1"/>
</dbReference>
<evidence type="ECO:0000256" key="1">
    <source>
        <dbReference type="ARBA" id="ARBA00022679"/>
    </source>
</evidence>
<dbReference type="Pfam" id="PF06094">
    <property type="entry name" value="GGACT"/>
    <property type="match status" value="1"/>
</dbReference>
<feature type="domain" description="Gamma-glutamylcyclotransferase AIG2-like" evidence="3">
    <location>
        <begin position="23"/>
        <end position="119"/>
    </location>
</feature>
<dbReference type="CDD" id="cd06661">
    <property type="entry name" value="GGCT_like"/>
    <property type="match status" value="1"/>
</dbReference>
<evidence type="ECO:0000313" key="5">
    <source>
        <dbReference type="Proteomes" id="UP000255355"/>
    </source>
</evidence>
<dbReference type="AlphaFoldDB" id="A0A370GGI0"/>
<gene>
    <name evidence="4" type="ORF">DFR68_12434</name>
</gene>
<dbReference type="RefSeq" id="WP_114699882.1">
    <property type="nucleotide sequence ID" value="NZ_QQAZ01000024.1"/>
</dbReference>
<dbReference type="InterPro" id="IPR009288">
    <property type="entry name" value="AIG2-like_dom"/>
</dbReference>
<dbReference type="Proteomes" id="UP000255355">
    <property type="component" value="Unassembled WGS sequence"/>
</dbReference>
<dbReference type="InterPro" id="IPR013024">
    <property type="entry name" value="GGCT-like"/>
</dbReference>
<keyword evidence="5" id="KW-1185">Reference proteome</keyword>
<proteinExistence type="predicted"/>
<dbReference type="SUPFAM" id="SSF110857">
    <property type="entry name" value="Gamma-glutamyl cyclotransferase-like"/>
    <property type="match status" value="1"/>
</dbReference>
<dbReference type="PANTHER" id="PTHR31544">
    <property type="entry name" value="AIG2-LIKE PROTEIN D"/>
    <property type="match status" value="1"/>
</dbReference>
<dbReference type="OrthoDB" id="4227186at2"/>
<dbReference type="InterPro" id="IPR045038">
    <property type="entry name" value="AIG2-like"/>
</dbReference>
<reference evidence="4 5" key="1">
    <citation type="submission" date="2018-07" db="EMBL/GenBank/DDBJ databases">
        <title>Genomic Encyclopedia of Type Strains, Phase IV (KMG-IV): sequencing the most valuable type-strain genomes for metagenomic binning, comparative biology and taxonomic classification.</title>
        <authorList>
            <person name="Goeker M."/>
        </authorList>
    </citation>
    <scope>NUCLEOTIDE SEQUENCE [LARGE SCALE GENOMIC DNA]</scope>
    <source>
        <strain evidence="4 5">DSM 44952</strain>
    </source>
</reference>
<accession>A0A370GGI0</accession>